<dbReference type="EMBL" id="CP108222">
    <property type="protein sequence ID" value="WTT15341.1"/>
    <property type="molecule type" value="Genomic_DNA"/>
</dbReference>
<proteinExistence type="predicted"/>
<dbReference type="Gene3D" id="3.40.50.1820">
    <property type="entry name" value="alpha/beta hydrolase"/>
    <property type="match status" value="1"/>
</dbReference>
<dbReference type="GO" id="GO:0016787">
    <property type="term" value="F:hydrolase activity"/>
    <property type="evidence" value="ECO:0007669"/>
    <property type="project" value="UniProtKB-KW"/>
</dbReference>
<organism evidence="1">
    <name type="scientific">Streptomyces sp. NBC_00093</name>
    <dbReference type="NCBI Taxonomy" id="2975649"/>
    <lineage>
        <taxon>Bacteria</taxon>
        <taxon>Bacillati</taxon>
        <taxon>Actinomycetota</taxon>
        <taxon>Actinomycetes</taxon>
        <taxon>Kitasatosporales</taxon>
        <taxon>Streptomycetaceae</taxon>
        <taxon>Streptomyces</taxon>
    </lineage>
</organism>
<reference evidence="1" key="1">
    <citation type="submission" date="2022-10" db="EMBL/GenBank/DDBJ databases">
        <title>The complete genomes of actinobacterial strains from the NBC collection.</title>
        <authorList>
            <person name="Joergensen T.S."/>
            <person name="Alvarez Arevalo M."/>
            <person name="Sterndorff E.B."/>
            <person name="Faurdal D."/>
            <person name="Vuksanovic O."/>
            <person name="Mourched A.-S."/>
            <person name="Charusanti P."/>
            <person name="Shaw S."/>
            <person name="Blin K."/>
            <person name="Weber T."/>
        </authorList>
    </citation>
    <scope>NUCLEOTIDE SEQUENCE</scope>
    <source>
        <strain evidence="1">NBC_00093</strain>
    </source>
</reference>
<sequence>MTPPDTALAPVSPGVRTITLDADGVVLSALLREPRTPPRAVVVALHGGGMNAGYFDGQAHPDLSLLTLGASLGYTVLALDRPGYRHSADRLPEGQHLTSQAHSVLAALDDFTSRYDTGAGLFLLAHSYGAKVALSAAADPAARNLLGLDISGCGHVYAVGGHEPFDPAGPGHRVRNWGPLRLYPPDTFRASASVVAPMPHRERSDVSRWPELFPGIAARVRVPVRMTFAEHEGWWRHDPETLAGMAACFTGSPRVVVDRQPDAGHNISLGWTARSYHLRAHAFLDECLPRQ</sequence>
<name>A0AAU1ZSE7_9ACTN</name>
<keyword evidence="1" id="KW-0378">Hydrolase</keyword>
<protein>
    <submittedName>
        <fullName evidence="1">Alpha/beta hydrolase</fullName>
    </submittedName>
</protein>
<dbReference type="SUPFAM" id="SSF53474">
    <property type="entry name" value="alpha/beta-Hydrolases"/>
    <property type="match status" value="1"/>
</dbReference>
<gene>
    <name evidence="1" type="ORF">OHA22_07285</name>
</gene>
<accession>A0AAU1ZSE7</accession>
<evidence type="ECO:0000313" key="1">
    <source>
        <dbReference type="EMBL" id="WTT15341.1"/>
    </source>
</evidence>
<dbReference type="AlphaFoldDB" id="A0AAU1ZSE7"/>
<dbReference type="InterPro" id="IPR029058">
    <property type="entry name" value="AB_hydrolase_fold"/>
</dbReference>